<dbReference type="InterPro" id="IPR003265">
    <property type="entry name" value="HhH-GPD_domain"/>
</dbReference>
<accession>A0A220U6F3</accession>
<proteinExistence type="inferred from homology"/>
<dbReference type="GO" id="GO:0006285">
    <property type="term" value="P:base-excision repair, AP site formation"/>
    <property type="evidence" value="ECO:0007669"/>
    <property type="project" value="TreeGrafter"/>
</dbReference>
<reference evidence="7 8" key="1">
    <citation type="submission" date="2017-07" db="EMBL/GenBank/DDBJ databases">
        <title>Virgibacillus sp. LM2416.</title>
        <authorList>
            <person name="Tak E.J."/>
            <person name="Bae J.-W."/>
        </authorList>
    </citation>
    <scope>NUCLEOTIDE SEQUENCE [LARGE SCALE GENOMIC DNA]</scope>
    <source>
        <strain evidence="7 8">LM2416</strain>
    </source>
</reference>
<evidence type="ECO:0000313" key="7">
    <source>
        <dbReference type="EMBL" id="ASK63699.1"/>
    </source>
</evidence>
<comment type="similarity">
    <text evidence="2">Belongs to the alkylbase DNA glycosidase AlkA family.</text>
</comment>
<feature type="domain" description="HhH-GPD" evidence="6">
    <location>
        <begin position="54"/>
        <end position="210"/>
    </location>
</feature>
<dbReference type="KEGG" id="vil:CFK37_16810"/>
<evidence type="ECO:0000259" key="6">
    <source>
        <dbReference type="SMART" id="SM00478"/>
    </source>
</evidence>
<dbReference type="InterPro" id="IPR051912">
    <property type="entry name" value="Alkylbase_DNA_Glycosylase/TA"/>
</dbReference>
<dbReference type="EC" id="3.2.2.21" evidence="3"/>
<dbReference type="GO" id="GO:0006307">
    <property type="term" value="P:DNA alkylation repair"/>
    <property type="evidence" value="ECO:0007669"/>
    <property type="project" value="TreeGrafter"/>
</dbReference>
<evidence type="ECO:0000256" key="5">
    <source>
        <dbReference type="ARBA" id="ARBA00023204"/>
    </source>
</evidence>
<sequence>MRCKMEKLTIKADDPAVLELCEADPLMKELVACIGNVEFTLRPDYFLSLVRSIIGQQISVQAAAAIFMRLETLLEQQVTAGGILGKSDEELRNVGLSKRKVVYIKDLSEKVVQGVIDLSGLDDLDNAAIIKLLTSIKGIGKWTAEMFLIFSLGRMNVLALDDIGIQRGAKWLYQVDQSERRAVLVEKAALWDPHFTIASIYLWEVVHLDLMSNYDSIEDM</sequence>
<dbReference type="GO" id="GO:0032131">
    <property type="term" value="F:alkylated DNA binding"/>
    <property type="evidence" value="ECO:0007669"/>
    <property type="project" value="TreeGrafter"/>
</dbReference>
<evidence type="ECO:0000256" key="2">
    <source>
        <dbReference type="ARBA" id="ARBA00010817"/>
    </source>
</evidence>
<keyword evidence="8" id="KW-1185">Reference proteome</keyword>
<dbReference type="SUPFAM" id="SSF48150">
    <property type="entry name" value="DNA-glycosylase"/>
    <property type="match status" value="1"/>
</dbReference>
<dbReference type="Proteomes" id="UP000198312">
    <property type="component" value="Chromosome"/>
</dbReference>
<dbReference type="FunFam" id="1.10.340.30:FF:000004">
    <property type="entry name" value="DNA-3-methyladenine glycosylase II"/>
    <property type="match status" value="1"/>
</dbReference>
<protein>
    <recommendedName>
        <fullName evidence="3">DNA-3-methyladenine glycosylase II</fullName>
        <ecNumber evidence="3">3.2.2.21</ecNumber>
    </recommendedName>
</protein>
<dbReference type="GO" id="GO:0043916">
    <property type="term" value="F:DNA-7-methylguanine glycosylase activity"/>
    <property type="evidence" value="ECO:0007669"/>
    <property type="project" value="TreeGrafter"/>
</dbReference>
<name>A0A220U6F3_9BACI</name>
<evidence type="ECO:0000256" key="1">
    <source>
        <dbReference type="ARBA" id="ARBA00000086"/>
    </source>
</evidence>
<organism evidence="7 8">
    <name type="scientific">Virgibacillus phasianinus</name>
    <dbReference type="NCBI Taxonomy" id="2017483"/>
    <lineage>
        <taxon>Bacteria</taxon>
        <taxon>Bacillati</taxon>
        <taxon>Bacillota</taxon>
        <taxon>Bacilli</taxon>
        <taxon>Bacillales</taxon>
        <taxon>Bacillaceae</taxon>
        <taxon>Virgibacillus</taxon>
    </lineage>
</organism>
<keyword evidence="7" id="KW-0326">Glycosidase</keyword>
<dbReference type="PANTHER" id="PTHR43003">
    <property type="entry name" value="DNA-3-METHYLADENINE GLYCOSYLASE"/>
    <property type="match status" value="1"/>
</dbReference>
<dbReference type="Gene3D" id="1.10.1670.40">
    <property type="match status" value="1"/>
</dbReference>
<evidence type="ECO:0000256" key="3">
    <source>
        <dbReference type="ARBA" id="ARBA00012000"/>
    </source>
</evidence>
<dbReference type="CDD" id="cd00056">
    <property type="entry name" value="ENDO3c"/>
    <property type="match status" value="1"/>
</dbReference>
<dbReference type="GO" id="GO:0032993">
    <property type="term" value="C:protein-DNA complex"/>
    <property type="evidence" value="ECO:0007669"/>
    <property type="project" value="TreeGrafter"/>
</dbReference>
<comment type="catalytic activity">
    <reaction evidence="1">
        <text>Hydrolysis of alkylated DNA, releasing 3-methyladenine, 3-methylguanine, 7-methylguanine and 7-methyladenine.</text>
        <dbReference type="EC" id="3.2.2.21"/>
    </reaction>
</comment>
<dbReference type="GO" id="GO:0005737">
    <property type="term" value="C:cytoplasm"/>
    <property type="evidence" value="ECO:0007669"/>
    <property type="project" value="TreeGrafter"/>
</dbReference>
<dbReference type="EMBL" id="CP022315">
    <property type="protein sequence ID" value="ASK63699.1"/>
    <property type="molecule type" value="Genomic_DNA"/>
</dbReference>
<gene>
    <name evidence="7" type="ORF">CFK37_16810</name>
</gene>
<keyword evidence="7" id="KW-0378">Hydrolase</keyword>
<dbReference type="Pfam" id="PF00730">
    <property type="entry name" value="HhH-GPD"/>
    <property type="match status" value="1"/>
</dbReference>
<keyword evidence="4" id="KW-0227">DNA damage</keyword>
<dbReference type="AlphaFoldDB" id="A0A220U6F3"/>
<dbReference type="InterPro" id="IPR011257">
    <property type="entry name" value="DNA_glycosylase"/>
</dbReference>
<dbReference type="PANTHER" id="PTHR43003:SF5">
    <property type="entry name" value="DNA-3-METHYLADENINE GLYCOSYLASE"/>
    <property type="match status" value="1"/>
</dbReference>
<dbReference type="SMART" id="SM00478">
    <property type="entry name" value="ENDO3c"/>
    <property type="match status" value="1"/>
</dbReference>
<dbReference type="GO" id="GO:0008725">
    <property type="term" value="F:DNA-3-methyladenine glycosylase activity"/>
    <property type="evidence" value="ECO:0007669"/>
    <property type="project" value="TreeGrafter"/>
</dbReference>
<dbReference type="Gene3D" id="1.10.340.30">
    <property type="entry name" value="Hypothetical protein, domain 2"/>
    <property type="match status" value="1"/>
</dbReference>
<evidence type="ECO:0000256" key="4">
    <source>
        <dbReference type="ARBA" id="ARBA00022763"/>
    </source>
</evidence>
<evidence type="ECO:0000313" key="8">
    <source>
        <dbReference type="Proteomes" id="UP000198312"/>
    </source>
</evidence>
<keyword evidence="5" id="KW-0234">DNA repair</keyword>